<dbReference type="Pfam" id="PF08877">
    <property type="entry name" value="MepB-like"/>
    <property type="match status" value="1"/>
</dbReference>
<protein>
    <recommendedName>
        <fullName evidence="3">MepB family protein</fullName>
    </recommendedName>
</protein>
<organism evidence="1 2">
    <name type="scientific">Neptunitalea lumnitzerae</name>
    <dbReference type="NCBI Taxonomy" id="2965509"/>
    <lineage>
        <taxon>Bacteria</taxon>
        <taxon>Pseudomonadati</taxon>
        <taxon>Bacteroidota</taxon>
        <taxon>Flavobacteriia</taxon>
        <taxon>Flavobacteriales</taxon>
        <taxon>Flavobacteriaceae</taxon>
        <taxon>Neptunitalea</taxon>
    </lineage>
</organism>
<reference evidence="1" key="1">
    <citation type="submission" date="2022-07" db="EMBL/GenBank/DDBJ databases">
        <title>Taxonomy of Novel Oxalotrophic and Methylotrophic Bacteria.</title>
        <authorList>
            <person name="Sahin N."/>
            <person name="Tani A."/>
        </authorList>
    </citation>
    <scope>NUCLEOTIDE SEQUENCE</scope>
    <source>
        <strain evidence="1">Y10</strain>
    </source>
</reference>
<dbReference type="RefSeq" id="WP_281765009.1">
    <property type="nucleotide sequence ID" value="NZ_BRVO01000002.1"/>
</dbReference>
<name>A0ABQ5MJ69_9FLAO</name>
<evidence type="ECO:0008006" key="3">
    <source>
        <dbReference type="Google" id="ProtNLM"/>
    </source>
</evidence>
<evidence type="ECO:0000313" key="1">
    <source>
        <dbReference type="EMBL" id="GLB49372.1"/>
    </source>
</evidence>
<accession>A0ABQ5MJ69</accession>
<dbReference type="InterPro" id="IPR038231">
    <property type="entry name" value="MepB-like_sf"/>
</dbReference>
<dbReference type="InterPro" id="IPR011235">
    <property type="entry name" value="MepB-like"/>
</dbReference>
<dbReference type="PIRSF" id="PIRSF032285">
    <property type="entry name" value="UCP032285"/>
    <property type="match status" value="1"/>
</dbReference>
<evidence type="ECO:0000313" key="2">
    <source>
        <dbReference type="Proteomes" id="UP001143543"/>
    </source>
</evidence>
<sequence length="167" mass="19799">MDKQTINHNLSQIDKKVYTLLSYEISNYRNENEGLEYDACQFTLNNSIIISRSAKITPKKIGQFVTFWKRSTDGVTTPYHDNDNFNYYVINVTFENKIGQFVFPKSELILRGILSTDKKEGKRGFRVYPLWDHPQSRQAIKTQIWQLKYFYEIKEFTDLAKVQKLYS</sequence>
<dbReference type="EMBL" id="BRVO01000002">
    <property type="protein sequence ID" value="GLB49372.1"/>
    <property type="molecule type" value="Genomic_DNA"/>
</dbReference>
<proteinExistence type="predicted"/>
<dbReference type="Proteomes" id="UP001143543">
    <property type="component" value="Unassembled WGS sequence"/>
</dbReference>
<gene>
    <name evidence="1" type="ORF">Y10_17400</name>
</gene>
<keyword evidence="2" id="KW-1185">Reference proteome</keyword>
<comment type="caution">
    <text evidence="1">The sequence shown here is derived from an EMBL/GenBank/DDBJ whole genome shotgun (WGS) entry which is preliminary data.</text>
</comment>
<dbReference type="Gene3D" id="3.40.1350.140">
    <property type="entry name" value="MepB-like"/>
    <property type="match status" value="1"/>
</dbReference>